<keyword evidence="5" id="KW-1185">Reference proteome</keyword>
<dbReference type="HAMAP" id="MF_01477">
    <property type="entry name" value="Iojap_RsfS"/>
    <property type="match status" value="1"/>
</dbReference>
<dbReference type="InterPro" id="IPR004394">
    <property type="entry name" value="Iojap/RsfS/C7orf30"/>
</dbReference>
<dbReference type="GO" id="GO:0042256">
    <property type="term" value="P:cytosolic ribosome assembly"/>
    <property type="evidence" value="ECO:0007669"/>
    <property type="project" value="UniProtKB-UniRule"/>
</dbReference>
<dbReference type="PANTHER" id="PTHR21043">
    <property type="entry name" value="IOJAP SUPERFAMILY ORTHOLOG"/>
    <property type="match status" value="1"/>
</dbReference>
<dbReference type="GO" id="GO:0017148">
    <property type="term" value="P:negative regulation of translation"/>
    <property type="evidence" value="ECO:0007669"/>
    <property type="project" value="UniProtKB-UniRule"/>
</dbReference>
<accession>A0A3G8ZMH6</accession>
<name>A0A3G8ZMH6_9ACTN</name>
<dbReference type="Proteomes" id="UP000268084">
    <property type="component" value="Chromosome"/>
</dbReference>
<dbReference type="InterPro" id="IPR043519">
    <property type="entry name" value="NT_sf"/>
</dbReference>
<organism evidence="4 5">
    <name type="scientific">Nakamurella antarctica</name>
    <dbReference type="NCBI Taxonomy" id="1902245"/>
    <lineage>
        <taxon>Bacteria</taxon>
        <taxon>Bacillati</taxon>
        <taxon>Actinomycetota</taxon>
        <taxon>Actinomycetes</taxon>
        <taxon>Nakamurellales</taxon>
        <taxon>Nakamurellaceae</taxon>
        <taxon>Nakamurella</taxon>
    </lineage>
</organism>
<dbReference type="SUPFAM" id="SSF81301">
    <property type="entry name" value="Nucleotidyltransferase"/>
    <property type="match status" value="1"/>
</dbReference>
<dbReference type="PANTHER" id="PTHR21043:SF0">
    <property type="entry name" value="MITOCHONDRIAL ASSEMBLY OF RIBOSOMAL LARGE SUBUNIT PROTEIN 1"/>
    <property type="match status" value="1"/>
</dbReference>
<evidence type="ECO:0000256" key="2">
    <source>
        <dbReference type="HAMAP-Rule" id="MF_01477"/>
    </source>
</evidence>
<protein>
    <recommendedName>
        <fullName evidence="2">Ribosomal silencing factor RsfS</fullName>
    </recommendedName>
</protein>
<dbReference type="GO" id="GO:0090071">
    <property type="term" value="P:negative regulation of ribosome biogenesis"/>
    <property type="evidence" value="ECO:0007669"/>
    <property type="project" value="UniProtKB-UniRule"/>
</dbReference>
<comment type="subcellular location">
    <subcellularLocation>
        <location evidence="2">Cytoplasm</location>
    </subcellularLocation>
</comment>
<evidence type="ECO:0000313" key="4">
    <source>
        <dbReference type="EMBL" id="AZI58450.1"/>
    </source>
</evidence>
<dbReference type="GO" id="GO:0043023">
    <property type="term" value="F:ribosomal large subunit binding"/>
    <property type="evidence" value="ECO:0007669"/>
    <property type="project" value="TreeGrafter"/>
</dbReference>
<comment type="subunit">
    <text evidence="2">Interacts with ribosomal protein uL14 (rplN).</text>
</comment>
<dbReference type="Gene3D" id="3.30.460.10">
    <property type="entry name" value="Beta Polymerase, domain 2"/>
    <property type="match status" value="1"/>
</dbReference>
<comment type="similarity">
    <text evidence="1 2">Belongs to the Iojap/RsfS family.</text>
</comment>
<reference evidence="4 5" key="2">
    <citation type="submission" date="2018-12" db="EMBL/GenBank/DDBJ databases">
        <title>Nakamurella antarcticus sp. nov., isolated from Antarctica South Shetland Islands soil.</title>
        <authorList>
            <person name="Peng F."/>
        </authorList>
    </citation>
    <scope>NUCLEOTIDE SEQUENCE [LARGE SCALE GENOMIC DNA]</scope>
    <source>
        <strain evidence="4 5">S14-144</strain>
    </source>
</reference>
<dbReference type="OrthoDB" id="9793681at2"/>
<evidence type="ECO:0000256" key="3">
    <source>
        <dbReference type="SAM" id="MobiDB-lite"/>
    </source>
</evidence>
<dbReference type="AlphaFoldDB" id="A0A3G8ZMH6"/>
<comment type="function">
    <text evidence="2">Functions as a ribosomal silencing factor. Interacts with ribosomal protein uL14 (rplN), blocking formation of intersubunit bridge B8. Prevents association of the 30S and 50S ribosomal subunits and the formation of functional ribosomes, thus repressing translation.</text>
</comment>
<keyword evidence="2" id="KW-0963">Cytoplasm</keyword>
<proteinExistence type="inferred from homology"/>
<dbReference type="FunFam" id="3.30.460.10:FF:000008">
    <property type="entry name" value="Ribosomal silencing factor RsfS"/>
    <property type="match status" value="1"/>
</dbReference>
<reference evidence="4 5" key="1">
    <citation type="submission" date="2018-11" db="EMBL/GenBank/DDBJ databases">
        <authorList>
            <person name="Da X."/>
        </authorList>
    </citation>
    <scope>NUCLEOTIDE SEQUENCE [LARGE SCALE GENOMIC DNA]</scope>
    <source>
        <strain evidence="4 5">S14-144</strain>
    </source>
</reference>
<keyword evidence="2" id="KW-0678">Repressor</keyword>
<sequence>MTATDSARTLALAAAHAAADKLAQNVVIIDVSDRLAITDAFVIASGSNERQVSAIVDEVEEQLRKLGVKPTRREGEKDGRWVLLDFLDIVVHVQHNEERVFYALERLWRDCPTFAYEEGPDGPNLTIEDLAKVPEDQLGGAEYSLPSAAMADLSAAAAGIVRDFDGGSAGTLSQDEDEELAELESELGDGSDPDEDDDHSEVTSKDLG</sequence>
<evidence type="ECO:0000313" key="5">
    <source>
        <dbReference type="Proteomes" id="UP000268084"/>
    </source>
</evidence>
<feature type="compositionally biased region" description="Acidic residues" evidence="3">
    <location>
        <begin position="174"/>
        <end position="199"/>
    </location>
</feature>
<feature type="region of interest" description="Disordered" evidence="3">
    <location>
        <begin position="164"/>
        <end position="208"/>
    </location>
</feature>
<dbReference type="EMBL" id="CP034170">
    <property type="protein sequence ID" value="AZI58450.1"/>
    <property type="molecule type" value="Genomic_DNA"/>
</dbReference>
<dbReference type="Pfam" id="PF02410">
    <property type="entry name" value="RsfS"/>
    <property type="match status" value="1"/>
</dbReference>
<dbReference type="NCBIfam" id="TIGR00090">
    <property type="entry name" value="rsfS_iojap_ybeB"/>
    <property type="match status" value="1"/>
</dbReference>
<gene>
    <name evidence="2 4" type="primary">rsfS</name>
    <name evidence="4" type="ORF">EH165_10175</name>
</gene>
<evidence type="ECO:0000256" key="1">
    <source>
        <dbReference type="ARBA" id="ARBA00010574"/>
    </source>
</evidence>
<dbReference type="KEGG" id="nak:EH165_10175"/>
<dbReference type="GO" id="GO:0005737">
    <property type="term" value="C:cytoplasm"/>
    <property type="evidence" value="ECO:0007669"/>
    <property type="project" value="UniProtKB-SubCell"/>
</dbReference>
<keyword evidence="2" id="KW-0810">Translation regulation</keyword>